<gene>
    <name evidence="14" type="ORF">ZOSMA_27G01210</name>
</gene>
<protein>
    <submittedName>
        <fullName evidence="14">Receptor-like protein kinase 1-like</fullName>
    </submittedName>
</protein>
<dbReference type="GO" id="GO:0004672">
    <property type="term" value="F:protein kinase activity"/>
    <property type="evidence" value="ECO:0007669"/>
    <property type="project" value="InterPro"/>
</dbReference>
<feature type="compositionally biased region" description="Pro residues" evidence="10">
    <location>
        <begin position="226"/>
        <end position="237"/>
    </location>
</feature>
<evidence type="ECO:0000313" key="15">
    <source>
        <dbReference type="Proteomes" id="UP000036987"/>
    </source>
</evidence>
<keyword evidence="4" id="KW-0677">Repeat</keyword>
<evidence type="ECO:0000256" key="9">
    <source>
        <dbReference type="PROSITE-ProRule" id="PRU10141"/>
    </source>
</evidence>
<dbReference type="FunFam" id="3.30.200.20:FF:000307">
    <property type="entry name" value="pollen receptor-like kinase 1"/>
    <property type="match status" value="1"/>
</dbReference>
<evidence type="ECO:0000256" key="8">
    <source>
        <dbReference type="ARBA" id="ARBA00023136"/>
    </source>
</evidence>
<dbReference type="Proteomes" id="UP000036987">
    <property type="component" value="Unassembled WGS sequence"/>
</dbReference>
<dbReference type="Pfam" id="PF12799">
    <property type="entry name" value="LRR_4"/>
    <property type="match status" value="1"/>
</dbReference>
<evidence type="ECO:0000256" key="1">
    <source>
        <dbReference type="ARBA" id="ARBA00004162"/>
    </source>
</evidence>
<feature type="signal peptide" evidence="12">
    <location>
        <begin position="1"/>
        <end position="20"/>
    </location>
</feature>
<dbReference type="PANTHER" id="PTHR48010">
    <property type="entry name" value="OS05G0588300 PROTEIN"/>
    <property type="match status" value="1"/>
</dbReference>
<evidence type="ECO:0000313" key="14">
    <source>
        <dbReference type="EMBL" id="KMZ67068.1"/>
    </source>
</evidence>
<dbReference type="PROSITE" id="PS50011">
    <property type="entry name" value="PROTEIN_KINASE_DOM"/>
    <property type="match status" value="1"/>
</dbReference>
<feature type="binding site" evidence="9">
    <location>
        <position position="377"/>
    </location>
    <ligand>
        <name>ATP</name>
        <dbReference type="ChEBI" id="CHEBI:30616"/>
    </ligand>
</feature>
<dbReference type="Pfam" id="PF08263">
    <property type="entry name" value="LRRNT_2"/>
    <property type="match status" value="1"/>
</dbReference>
<proteinExistence type="predicted"/>
<evidence type="ECO:0000256" key="12">
    <source>
        <dbReference type="SAM" id="SignalP"/>
    </source>
</evidence>
<organism evidence="14 15">
    <name type="scientific">Zostera marina</name>
    <name type="common">Eelgrass</name>
    <dbReference type="NCBI Taxonomy" id="29655"/>
    <lineage>
        <taxon>Eukaryota</taxon>
        <taxon>Viridiplantae</taxon>
        <taxon>Streptophyta</taxon>
        <taxon>Embryophyta</taxon>
        <taxon>Tracheophyta</taxon>
        <taxon>Spermatophyta</taxon>
        <taxon>Magnoliopsida</taxon>
        <taxon>Liliopsida</taxon>
        <taxon>Zosteraceae</taxon>
        <taxon>Zostera</taxon>
    </lineage>
</organism>
<evidence type="ECO:0000256" key="2">
    <source>
        <dbReference type="ARBA" id="ARBA00022614"/>
    </source>
</evidence>
<dbReference type="Gene3D" id="3.80.10.10">
    <property type="entry name" value="Ribonuclease Inhibitor"/>
    <property type="match status" value="2"/>
</dbReference>
<dbReference type="InterPro" id="IPR017441">
    <property type="entry name" value="Protein_kinase_ATP_BS"/>
</dbReference>
<reference evidence="15" key="1">
    <citation type="journal article" date="2016" name="Nature">
        <title>The genome of the seagrass Zostera marina reveals angiosperm adaptation to the sea.</title>
        <authorList>
            <person name="Olsen J.L."/>
            <person name="Rouze P."/>
            <person name="Verhelst B."/>
            <person name="Lin Y.-C."/>
            <person name="Bayer T."/>
            <person name="Collen J."/>
            <person name="Dattolo E."/>
            <person name="De Paoli E."/>
            <person name="Dittami S."/>
            <person name="Maumus F."/>
            <person name="Michel G."/>
            <person name="Kersting A."/>
            <person name="Lauritano C."/>
            <person name="Lohaus R."/>
            <person name="Toepel M."/>
            <person name="Tonon T."/>
            <person name="Vanneste K."/>
            <person name="Amirebrahimi M."/>
            <person name="Brakel J."/>
            <person name="Bostroem C."/>
            <person name="Chovatia M."/>
            <person name="Grimwood J."/>
            <person name="Jenkins J.W."/>
            <person name="Jueterbock A."/>
            <person name="Mraz A."/>
            <person name="Stam W.T."/>
            <person name="Tice H."/>
            <person name="Bornberg-Bauer E."/>
            <person name="Green P.J."/>
            <person name="Pearson G.A."/>
            <person name="Procaccini G."/>
            <person name="Duarte C.M."/>
            <person name="Schmutz J."/>
            <person name="Reusch T.B.H."/>
            <person name="Van de Peer Y."/>
        </authorList>
    </citation>
    <scope>NUCLEOTIDE SEQUENCE [LARGE SCALE GENOMIC DNA]</scope>
    <source>
        <strain evidence="15">cv. Finnish</strain>
    </source>
</reference>
<dbReference type="PROSITE" id="PS00107">
    <property type="entry name" value="PROTEIN_KINASE_ATP"/>
    <property type="match status" value="1"/>
</dbReference>
<dbReference type="InterPro" id="IPR000719">
    <property type="entry name" value="Prot_kinase_dom"/>
</dbReference>
<dbReference type="GO" id="GO:0005524">
    <property type="term" value="F:ATP binding"/>
    <property type="evidence" value="ECO:0007669"/>
    <property type="project" value="UniProtKB-UniRule"/>
</dbReference>
<accession>A0A0K9PDD3</accession>
<keyword evidence="3 11" id="KW-0812">Transmembrane</keyword>
<keyword evidence="5 9" id="KW-0547">Nucleotide-binding</keyword>
<keyword evidence="12" id="KW-0732">Signal</keyword>
<dbReference type="GO" id="GO:0005886">
    <property type="term" value="C:plasma membrane"/>
    <property type="evidence" value="ECO:0007669"/>
    <property type="project" value="UniProtKB-SubCell"/>
</dbReference>
<feature type="chain" id="PRO_5005527488" evidence="12">
    <location>
        <begin position="21"/>
        <end position="625"/>
    </location>
</feature>
<keyword evidence="2" id="KW-0433">Leucine-rich repeat</keyword>
<keyword evidence="6 9" id="KW-0067">ATP-binding</keyword>
<dbReference type="OrthoDB" id="69842at2759"/>
<dbReference type="Gene3D" id="1.10.510.10">
    <property type="entry name" value="Transferase(Phosphotransferase) domain 1"/>
    <property type="match status" value="1"/>
</dbReference>
<evidence type="ECO:0000256" key="10">
    <source>
        <dbReference type="SAM" id="MobiDB-lite"/>
    </source>
</evidence>
<dbReference type="OMA" id="DRTICIE"/>
<keyword evidence="15" id="KW-1185">Reference proteome</keyword>
<feature type="region of interest" description="Disordered" evidence="10">
    <location>
        <begin position="226"/>
        <end position="246"/>
    </location>
</feature>
<feature type="transmembrane region" description="Helical" evidence="11">
    <location>
        <begin position="256"/>
        <end position="281"/>
    </location>
</feature>
<dbReference type="SUPFAM" id="SSF52058">
    <property type="entry name" value="L domain-like"/>
    <property type="match status" value="1"/>
</dbReference>
<evidence type="ECO:0000256" key="11">
    <source>
        <dbReference type="SAM" id="Phobius"/>
    </source>
</evidence>
<keyword evidence="14" id="KW-0808">Transferase</keyword>
<comment type="subcellular location">
    <subcellularLocation>
        <location evidence="1">Cell membrane</location>
        <topology evidence="1">Single-pass membrane protein</topology>
    </subcellularLocation>
</comment>
<dbReference type="InterPro" id="IPR050994">
    <property type="entry name" value="At_inactive_RLKs"/>
</dbReference>
<dbReference type="FunFam" id="1.10.510.10:FF:000095">
    <property type="entry name" value="protein STRUBBELIG-RECEPTOR FAMILY 8"/>
    <property type="match status" value="1"/>
</dbReference>
<feature type="domain" description="Protein kinase" evidence="13">
    <location>
        <begin position="339"/>
        <end position="613"/>
    </location>
</feature>
<dbReference type="Gene3D" id="3.30.200.20">
    <property type="entry name" value="Phosphorylase Kinase, domain 1"/>
    <property type="match status" value="1"/>
</dbReference>
<dbReference type="PANTHER" id="PTHR48010:SF59">
    <property type="entry name" value="PROTEIN KINASE DOMAIN-CONTAINING PROTEIN"/>
    <property type="match status" value="1"/>
</dbReference>
<evidence type="ECO:0000259" key="13">
    <source>
        <dbReference type="PROSITE" id="PS50011"/>
    </source>
</evidence>
<dbReference type="PROSITE" id="PS51450">
    <property type="entry name" value="LRR"/>
    <property type="match status" value="1"/>
</dbReference>
<dbReference type="InterPro" id="IPR025875">
    <property type="entry name" value="Leu-rich_rpt_4"/>
</dbReference>
<dbReference type="Pfam" id="PF07714">
    <property type="entry name" value="PK_Tyr_Ser-Thr"/>
    <property type="match status" value="1"/>
</dbReference>
<evidence type="ECO:0000256" key="5">
    <source>
        <dbReference type="ARBA" id="ARBA00022741"/>
    </source>
</evidence>
<name>A0A0K9PDD3_ZOSMR</name>
<sequence>MVHHQFRFSLLVFILVTVNAANDLNTDKEALVSFANLVPHQRALNWDDDNPICSYWIGVMCDSGGTRVIALHLPAIGLLGSIPPNTLGKLDYLQLLSLRYNLLSGDVPLDVSTLASLKYVFLQNNNFSGKLPVFLSYHIRILDLSFNSFTGEISPMINYLFQLRTLDLSNNNLTGEIPDLNNLQRLKYFNLSYNSLRGFIPTSLQKISNSSFLGNLGLCGSPLPKCPPSPPLPPPPSLATSTKTPHTRSKKKLSTIVIITIVISGSAILLLVAIIFLLIYLRSKSKEDCQGLSKGKEAVVGPGSSGINNSSSGPHGAEMNKLTFFEGSSFSFNLEDLLRASAEILGKGSYGTTYKAVLEDGMTAVVVKRLREVVVGKKDFEQQMEILGRLHRHPNVVPLRAYYYSKDEKLLVYDYLPLGNLTSILHGNKTDDRTPLVWESRVRIALGVARGLWHIHSQGGGKFFHGNLKSNNVLLNRDFDGSCISDFGIVPLMNIPTTPRNLVGYRAPEVILSKKFTKKSDVYSFGVILLELLTGKAPQQSPGRDDISDLPRWVRSVVKEEWTAEVFDKELLAMRQNIQDDMLQMLQIAMLCVDRHPDRRPTIDQIIGMLGDLQTSDSDNRPSSD</sequence>
<dbReference type="InterPro" id="IPR013210">
    <property type="entry name" value="LRR_N_plant-typ"/>
</dbReference>
<dbReference type="InterPro" id="IPR011009">
    <property type="entry name" value="Kinase-like_dom_sf"/>
</dbReference>
<keyword evidence="14" id="KW-0418">Kinase</keyword>
<dbReference type="SUPFAM" id="SSF56112">
    <property type="entry name" value="Protein kinase-like (PK-like)"/>
    <property type="match status" value="1"/>
</dbReference>
<evidence type="ECO:0000256" key="3">
    <source>
        <dbReference type="ARBA" id="ARBA00022692"/>
    </source>
</evidence>
<dbReference type="InterPro" id="IPR032675">
    <property type="entry name" value="LRR_dom_sf"/>
</dbReference>
<dbReference type="EMBL" id="LFYR01000932">
    <property type="protein sequence ID" value="KMZ67068.1"/>
    <property type="molecule type" value="Genomic_DNA"/>
</dbReference>
<dbReference type="CDD" id="cd14066">
    <property type="entry name" value="STKc_IRAK"/>
    <property type="match status" value="1"/>
</dbReference>
<keyword evidence="14" id="KW-0675">Receptor</keyword>
<evidence type="ECO:0000256" key="7">
    <source>
        <dbReference type="ARBA" id="ARBA00022989"/>
    </source>
</evidence>
<keyword evidence="8 11" id="KW-0472">Membrane</keyword>
<dbReference type="Pfam" id="PF00560">
    <property type="entry name" value="LRR_1"/>
    <property type="match status" value="2"/>
</dbReference>
<comment type="caution">
    <text evidence="14">The sequence shown here is derived from an EMBL/GenBank/DDBJ whole genome shotgun (WGS) entry which is preliminary data.</text>
</comment>
<evidence type="ECO:0000256" key="4">
    <source>
        <dbReference type="ARBA" id="ARBA00022737"/>
    </source>
</evidence>
<evidence type="ECO:0000256" key="6">
    <source>
        <dbReference type="ARBA" id="ARBA00022840"/>
    </source>
</evidence>
<keyword evidence="7 11" id="KW-1133">Transmembrane helix</keyword>
<dbReference type="InterPro" id="IPR001611">
    <property type="entry name" value="Leu-rich_rpt"/>
</dbReference>
<dbReference type="AlphaFoldDB" id="A0A0K9PDD3"/>
<dbReference type="InterPro" id="IPR001245">
    <property type="entry name" value="Ser-Thr/Tyr_kinase_cat_dom"/>
</dbReference>